<dbReference type="GO" id="GO:0016740">
    <property type="term" value="F:transferase activity"/>
    <property type="evidence" value="ECO:0007669"/>
    <property type="project" value="UniProtKB-KW"/>
</dbReference>
<dbReference type="Pfam" id="PF00535">
    <property type="entry name" value="Glycos_transf_2"/>
    <property type="match status" value="1"/>
</dbReference>
<dbReference type="InterPro" id="IPR001173">
    <property type="entry name" value="Glyco_trans_2-like"/>
</dbReference>
<dbReference type="InterPro" id="IPR050256">
    <property type="entry name" value="Glycosyltransferase_2"/>
</dbReference>
<dbReference type="CDD" id="cd04179">
    <property type="entry name" value="DPM_DPG-synthase_like"/>
    <property type="match status" value="1"/>
</dbReference>
<keyword evidence="2" id="KW-0808">Transferase</keyword>
<comment type="caution">
    <text evidence="2">The sequence shown here is derived from an EMBL/GenBank/DDBJ whole genome shotgun (WGS) entry which is preliminary data.</text>
</comment>
<dbReference type="Proteomes" id="UP000237684">
    <property type="component" value="Unassembled WGS sequence"/>
</dbReference>
<dbReference type="InterPro" id="IPR029044">
    <property type="entry name" value="Nucleotide-diphossugar_trans"/>
</dbReference>
<dbReference type="RefSeq" id="WP_105483161.1">
    <property type="nucleotide sequence ID" value="NZ_NIGF01000005.1"/>
</dbReference>
<feature type="domain" description="Glycosyltransferase 2-like" evidence="1">
    <location>
        <begin position="7"/>
        <end position="161"/>
    </location>
</feature>
<evidence type="ECO:0000259" key="1">
    <source>
        <dbReference type="Pfam" id="PF00535"/>
    </source>
</evidence>
<dbReference type="Gene3D" id="3.90.550.10">
    <property type="entry name" value="Spore Coat Polysaccharide Biosynthesis Protein SpsA, Chain A"/>
    <property type="match status" value="1"/>
</dbReference>
<name>A0A2S8SU92_9BACT</name>
<sequence length="233" mass="26330">MPLDLMLVMPVYNEEACIEGVVASWRDKLSEMQLDFALLILNDGSKDQTARALECFQNDARIRVINKANSGHGPTILQGYRIAVEAADWVFQCDSDDEMKPESFPKLWAKREKYDALFGTRALREQEPARRLLSAGSRAVVRLFFGRGVRDVNTPYRLMRSKVFRPIVLAIPDDTFAPNILISGVLSKRRARIHNALVPHENRKTGEVSLTSAKVWKVAAKSLRQTLSFKMPA</sequence>
<evidence type="ECO:0000313" key="2">
    <source>
        <dbReference type="EMBL" id="PQV64366.1"/>
    </source>
</evidence>
<accession>A0A2S8SU92</accession>
<dbReference type="EMBL" id="NIGF01000005">
    <property type="protein sequence ID" value="PQV64366.1"/>
    <property type="molecule type" value="Genomic_DNA"/>
</dbReference>
<dbReference type="AlphaFoldDB" id="A0A2S8SU92"/>
<protein>
    <submittedName>
        <fullName evidence="2">Glycosyl transferase family 2</fullName>
    </submittedName>
</protein>
<dbReference type="SUPFAM" id="SSF53448">
    <property type="entry name" value="Nucleotide-diphospho-sugar transferases"/>
    <property type="match status" value="1"/>
</dbReference>
<evidence type="ECO:0000313" key="3">
    <source>
        <dbReference type="Proteomes" id="UP000237684"/>
    </source>
</evidence>
<proteinExistence type="predicted"/>
<keyword evidence="3" id="KW-1185">Reference proteome</keyword>
<dbReference type="PANTHER" id="PTHR48090">
    <property type="entry name" value="UNDECAPRENYL-PHOSPHATE 4-DEOXY-4-FORMAMIDO-L-ARABINOSE TRANSFERASE-RELATED"/>
    <property type="match status" value="1"/>
</dbReference>
<dbReference type="InParanoid" id="A0A2S8SU92"/>
<dbReference type="OrthoDB" id="952827at2"/>
<gene>
    <name evidence="2" type="ORF">B1R32_10547</name>
</gene>
<reference evidence="2 3" key="1">
    <citation type="journal article" date="2018" name="Syst. Appl. Microbiol.">
        <title>Abditibacterium utsteinense sp. nov., the first cultivated member of candidate phylum FBP, isolated from ice-free Antarctic soil samples.</title>
        <authorList>
            <person name="Tahon G."/>
            <person name="Tytgat B."/>
            <person name="Lebbe L."/>
            <person name="Carlier A."/>
            <person name="Willems A."/>
        </authorList>
    </citation>
    <scope>NUCLEOTIDE SEQUENCE [LARGE SCALE GENOMIC DNA]</scope>
    <source>
        <strain evidence="2 3">LMG 29911</strain>
    </source>
</reference>
<dbReference type="PANTHER" id="PTHR48090:SF7">
    <property type="entry name" value="RFBJ PROTEIN"/>
    <property type="match status" value="1"/>
</dbReference>
<organism evidence="2 3">
    <name type="scientific">Abditibacterium utsteinense</name>
    <dbReference type="NCBI Taxonomy" id="1960156"/>
    <lineage>
        <taxon>Bacteria</taxon>
        <taxon>Pseudomonadati</taxon>
        <taxon>Abditibacteriota</taxon>
        <taxon>Abditibacteriia</taxon>
        <taxon>Abditibacteriales</taxon>
        <taxon>Abditibacteriaceae</taxon>
        <taxon>Abditibacterium</taxon>
    </lineage>
</organism>